<keyword evidence="5" id="KW-0479">Metal-binding</keyword>
<dbReference type="AlphaFoldDB" id="A0A0G0VCJ1"/>
<evidence type="ECO:0000256" key="1">
    <source>
        <dbReference type="ARBA" id="ARBA00001946"/>
    </source>
</evidence>
<dbReference type="GO" id="GO:0016779">
    <property type="term" value="F:nucleotidyltransferase activity"/>
    <property type="evidence" value="ECO:0007669"/>
    <property type="project" value="UniProtKB-KW"/>
</dbReference>
<dbReference type="SUPFAM" id="SSF81301">
    <property type="entry name" value="Nucleotidyltransferase"/>
    <property type="match status" value="1"/>
</dbReference>
<dbReference type="InterPro" id="IPR002934">
    <property type="entry name" value="Polymerase_NTP_transf_dom"/>
</dbReference>
<evidence type="ECO:0000256" key="5">
    <source>
        <dbReference type="ARBA" id="ARBA00022723"/>
    </source>
</evidence>
<name>A0A0G0VCJ1_9BACT</name>
<dbReference type="GO" id="GO:0005524">
    <property type="term" value="F:ATP binding"/>
    <property type="evidence" value="ECO:0007669"/>
    <property type="project" value="UniProtKB-KW"/>
</dbReference>
<accession>A0A0G0VCJ1</accession>
<dbReference type="CDD" id="cd05403">
    <property type="entry name" value="NT_KNTase_like"/>
    <property type="match status" value="1"/>
</dbReference>
<evidence type="ECO:0000256" key="6">
    <source>
        <dbReference type="ARBA" id="ARBA00022741"/>
    </source>
</evidence>
<comment type="similarity">
    <text evidence="9">Belongs to the MntA antitoxin family.</text>
</comment>
<feature type="domain" description="Polymerase nucleotidyl transferase" evidence="10">
    <location>
        <begin position="11"/>
        <end position="94"/>
    </location>
</feature>
<reference evidence="11 12" key="1">
    <citation type="journal article" date="2015" name="Nature">
        <title>rRNA introns, odd ribosomes, and small enigmatic genomes across a large radiation of phyla.</title>
        <authorList>
            <person name="Brown C.T."/>
            <person name="Hug L.A."/>
            <person name="Thomas B.C."/>
            <person name="Sharon I."/>
            <person name="Castelle C.J."/>
            <person name="Singh A."/>
            <person name="Wilkins M.J."/>
            <person name="Williams K.H."/>
            <person name="Banfield J.F."/>
        </authorList>
    </citation>
    <scope>NUCLEOTIDE SEQUENCE [LARGE SCALE GENOMIC DNA]</scope>
</reference>
<evidence type="ECO:0000256" key="3">
    <source>
        <dbReference type="ARBA" id="ARBA00022679"/>
    </source>
</evidence>
<dbReference type="Proteomes" id="UP000034746">
    <property type="component" value="Unassembled WGS sequence"/>
</dbReference>
<evidence type="ECO:0000256" key="8">
    <source>
        <dbReference type="ARBA" id="ARBA00022842"/>
    </source>
</evidence>
<dbReference type="PANTHER" id="PTHR33571">
    <property type="entry name" value="SSL8005 PROTEIN"/>
    <property type="match status" value="1"/>
</dbReference>
<dbReference type="Pfam" id="PF01909">
    <property type="entry name" value="NTP_transf_2"/>
    <property type="match status" value="1"/>
</dbReference>
<evidence type="ECO:0000313" key="11">
    <source>
        <dbReference type="EMBL" id="KKR97371.1"/>
    </source>
</evidence>
<evidence type="ECO:0000256" key="9">
    <source>
        <dbReference type="ARBA" id="ARBA00038276"/>
    </source>
</evidence>
<protein>
    <submittedName>
        <fullName evidence="11">Polymerase beta domain protein region protein</fullName>
    </submittedName>
</protein>
<keyword evidence="3" id="KW-0808">Transferase</keyword>
<evidence type="ECO:0000259" key="10">
    <source>
        <dbReference type="Pfam" id="PF01909"/>
    </source>
</evidence>
<evidence type="ECO:0000256" key="7">
    <source>
        <dbReference type="ARBA" id="ARBA00022840"/>
    </source>
</evidence>
<dbReference type="PATRIC" id="fig|1618997.3.peg.1033"/>
<dbReference type="PANTHER" id="PTHR33571:SF19">
    <property type="entry name" value="PROTEIN ADENYLYLTRANSFERASE MJ0128-RELATED"/>
    <property type="match status" value="1"/>
</dbReference>
<comment type="cofactor">
    <cofactor evidence="1">
        <name>Mg(2+)</name>
        <dbReference type="ChEBI" id="CHEBI:18420"/>
    </cofactor>
</comment>
<keyword evidence="2" id="KW-1277">Toxin-antitoxin system</keyword>
<gene>
    <name evidence="11" type="ORF">UU48_C0017G0007</name>
</gene>
<keyword evidence="6" id="KW-0547">Nucleotide-binding</keyword>
<keyword evidence="7" id="KW-0067">ATP-binding</keyword>
<keyword evidence="4" id="KW-0548">Nucleotidyltransferase</keyword>
<evidence type="ECO:0000313" key="12">
    <source>
        <dbReference type="Proteomes" id="UP000034746"/>
    </source>
</evidence>
<evidence type="ECO:0000256" key="2">
    <source>
        <dbReference type="ARBA" id="ARBA00022649"/>
    </source>
</evidence>
<dbReference type="EMBL" id="LCAU01000017">
    <property type="protein sequence ID" value="KKR97371.1"/>
    <property type="molecule type" value="Genomic_DNA"/>
</dbReference>
<sequence>MKSLSEIKKIIQKHKEDLEEKYAVKEIGIFGSCARGEQDETSDIDILIELEKPVGIVKFLKLEKHLSLLLEAKVEIVTKKALKPYIGRQILQEVDYV</sequence>
<evidence type="ECO:0000256" key="4">
    <source>
        <dbReference type="ARBA" id="ARBA00022695"/>
    </source>
</evidence>
<dbReference type="InterPro" id="IPR043519">
    <property type="entry name" value="NT_sf"/>
</dbReference>
<dbReference type="Gene3D" id="3.30.460.10">
    <property type="entry name" value="Beta Polymerase, domain 2"/>
    <property type="match status" value="1"/>
</dbReference>
<proteinExistence type="inferred from homology"/>
<comment type="caution">
    <text evidence="11">The sequence shown here is derived from an EMBL/GenBank/DDBJ whole genome shotgun (WGS) entry which is preliminary data.</text>
</comment>
<keyword evidence="8" id="KW-0460">Magnesium</keyword>
<dbReference type="GO" id="GO:0046872">
    <property type="term" value="F:metal ion binding"/>
    <property type="evidence" value="ECO:0007669"/>
    <property type="project" value="UniProtKB-KW"/>
</dbReference>
<dbReference type="InterPro" id="IPR052038">
    <property type="entry name" value="Type-VII_TA_antitoxin"/>
</dbReference>
<organism evidence="11 12">
    <name type="scientific">Candidatus Uhrbacteria bacterium GW2011_GWF2_41_16</name>
    <dbReference type="NCBI Taxonomy" id="1618997"/>
    <lineage>
        <taxon>Bacteria</taxon>
        <taxon>Candidatus Uhriibacteriota</taxon>
    </lineage>
</organism>